<accession>A0ABU2VIK3</accession>
<sequence length="139" mass="14989">MGGAGMNVVWAATALETGWFSGLERHSNVQDLEAHIKALGTGLGQGYLEIRRPDGDLPYLALGFKGDHAVLHLFDNSGGVSLRVGDDSAAPSAEVEVLIMDEQYAFTADVALSMDHAWDIVHDFIQTGTPGELSDWYEL</sequence>
<reference evidence="2" key="1">
    <citation type="submission" date="2023-07" db="EMBL/GenBank/DDBJ databases">
        <title>30 novel species of actinomycetes from the DSMZ collection.</title>
        <authorList>
            <person name="Nouioui I."/>
        </authorList>
    </citation>
    <scope>NUCLEOTIDE SEQUENCE [LARGE SCALE GENOMIC DNA]</scope>
    <source>
        <strain evidence="2">DSM 41640</strain>
    </source>
</reference>
<comment type="caution">
    <text evidence="1">The sequence shown here is derived from an EMBL/GenBank/DDBJ whole genome shotgun (WGS) entry which is preliminary data.</text>
</comment>
<protein>
    <recommendedName>
        <fullName evidence="3">Immunity protein Imm1</fullName>
    </recommendedName>
</protein>
<gene>
    <name evidence="1" type="ORF">RNB18_35520</name>
</gene>
<dbReference type="Proteomes" id="UP001183824">
    <property type="component" value="Unassembled WGS sequence"/>
</dbReference>
<evidence type="ECO:0000313" key="2">
    <source>
        <dbReference type="Proteomes" id="UP001183824"/>
    </source>
</evidence>
<evidence type="ECO:0000313" key="1">
    <source>
        <dbReference type="EMBL" id="MDT0485415.1"/>
    </source>
</evidence>
<dbReference type="EMBL" id="JAVREZ010000015">
    <property type="protein sequence ID" value="MDT0485415.1"/>
    <property type="molecule type" value="Genomic_DNA"/>
</dbReference>
<dbReference type="RefSeq" id="WP_311718189.1">
    <property type="nucleotide sequence ID" value="NZ_JAVREZ010000015.1"/>
</dbReference>
<name>A0ABU2VIK3_9ACTN</name>
<organism evidence="1 2">
    <name type="scientific">Streptomyces doebereineriae</name>
    <dbReference type="NCBI Taxonomy" id="3075528"/>
    <lineage>
        <taxon>Bacteria</taxon>
        <taxon>Bacillati</taxon>
        <taxon>Actinomycetota</taxon>
        <taxon>Actinomycetes</taxon>
        <taxon>Kitasatosporales</taxon>
        <taxon>Streptomycetaceae</taxon>
        <taxon>Streptomyces</taxon>
    </lineage>
</organism>
<keyword evidence="2" id="KW-1185">Reference proteome</keyword>
<proteinExistence type="predicted"/>
<evidence type="ECO:0008006" key="3">
    <source>
        <dbReference type="Google" id="ProtNLM"/>
    </source>
</evidence>